<reference evidence="1" key="2">
    <citation type="submission" date="2025-09" db="UniProtKB">
        <authorList>
            <consortium name="Ensembl"/>
        </authorList>
    </citation>
    <scope>IDENTIFICATION</scope>
</reference>
<dbReference type="Proteomes" id="UP000694410">
    <property type="component" value="Unplaced"/>
</dbReference>
<dbReference type="Ensembl" id="ENSCCET00000038640.1">
    <property type="protein sequence ID" value="ENSCCEP00000025885.1"/>
    <property type="gene ID" value="ENSCCEG00000022861.1"/>
</dbReference>
<evidence type="ECO:0000313" key="2">
    <source>
        <dbReference type="Proteomes" id="UP000694410"/>
    </source>
</evidence>
<sequence>SVSSWPTPSHALHSRHLPGLHLRCPHLPKRSIRLTHPKPPRKRSLLLLHLHLLPHRTRNLLWLLPKQRNLKHRSYPPPDPHSNCIRRLRPTLRTNIILRCYSNHKPILSNPIHRPNTS</sequence>
<dbReference type="AlphaFoldDB" id="A0A8C0VNS6"/>
<proteinExistence type="predicted"/>
<evidence type="ECO:0000313" key="1">
    <source>
        <dbReference type="Ensembl" id="ENSCCEP00000025885.1"/>
    </source>
</evidence>
<organism evidence="1 2">
    <name type="scientific">Cyanistes caeruleus</name>
    <name type="common">Eurasian blue tit</name>
    <name type="synonym">Parus caeruleus</name>
    <dbReference type="NCBI Taxonomy" id="156563"/>
    <lineage>
        <taxon>Eukaryota</taxon>
        <taxon>Metazoa</taxon>
        <taxon>Chordata</taxon>
        <taxon>Craniata</taxon>
        <taxon>Vertebrata</taxon>
        <taxon>Euteleostomi</taxon>
        <taxon>Archelosauria</taxon>
        <taxon>Archosauria</taxon>
        <taxon>Dinosauria</taxon>
        <taxon>Saurischia</taxon>
        <taxon>Theropoda</taxon>
        <taxon>Coelurosauria</taxon>
        <taxon>Aves</taxon>
        <taxon>Neognathae</taxon>
        <taxon>Neoaves</taxon>
        <taxon>Telluraves</taxon>
        <taxon>Australaves</taxon>
        <taxon>Passeriformes</taxon>
        <taxon>Paridae</taxon>
        <taxon>Cyanistes</taxon>
    </lineage>
</organism>
<accession>A0A8C0VNS6</accession>
<protein>
    <submittedName>
        <fullName evidence="1">Uncharacterized protein</fullName>
    </submittedName>
</protein>
<reference evidence="1" key="1">
    <citation type="submission" date="2025-08" db="UniProtKB">
        <authorList>
            <consortium name="Ensembl"/>
        </authorList>
    </citation>
    <scope>IDENTIFICATION</scope>
</reference>
<keyword evidence="2" id="KW-1185">Reference proteome</keyword>
<name>A0A8C0VNS6_CYACU</name>